<comment type="subcellular location">
    <subcellularLocation>
        <location evidence="1 12 13">Cytoplasm</location>
    </subcellularLocation>
</comment>
<dbReference type="EMBL" id="CP001682">
    <property type="protein sequence ID" value="ACU93740.1"/>
    <property type="molecule type" value="Genomic_DNA"/>
</dbReference>
<evidence type="ECO:0000256" key="12">
    <source>
        <dbReference type="HAMAP-Rule" id="MF_00365"/>
    </source>
</evidence>
<keyword evidence="9 12" id="KW-0238">DNA-binding</keyword>
<dbReference type="GO" id="GO:0006260">
    <property type="term" value="P:DNA replication"/>
    <property type="evidence" value="ECO:0007669"/>
    <property type="project" value="UniProtKB-UniRule"/>
</dbReference>
<dbReference type="GO" id="GO:0009432">
    <property type="term" value="P:SOS response"/>
    <property type="evidence" value="ECO:0007669"/>
    <property type="project" value="UniProtKB-UniRule"/>
</dbReference>
<evidence type="ECO:0000256" key="7">
    <source>
        <dbReference type="ARBA" id="ARBA00022763"/>
    </source>
</evidence>
<dbReference type="Gene3D" id="3.40.50.300">
    <property type="entry name" value="P-loop containing nucleotide triphosphate hydrolases"/>
    <property type="match status" value="1"/>
</dbReference>
<protein>
    <recommendedName>
        <fullName evidence="3 12">DNA replication and repair protein RecF</fullName>
    </recommendedName>
</protein>
<dbReference type="OrthoDB" id="9803889at2"/>
<dbReference type="KEGG" id="ccu:Ccur_00030"/>
<keyword evidence="6 12" id="KW-0547">Nucleotide-binding</keyword>
<evidence type="ECO:0000256" key="3">
    <source>
        <dbReference type="ARBA" id="ARBA00020170"/>
    </source>
</evidence>
<evidence type="ECO:0000256" key="1">
    <source>
        <dbReference type="ARBA" id="ARBA00004496"/>
    </source>
</evidence>
<comment type="similarity">
    <text evidence="2 12 13">Belongs to the RecF family.</text>
</comment>
<evidence type="ECO:0000256" key="13">
    <source>
        <dbReference type="RuleBase" id="RU000578"/>
    </source>
</evidence>
<evidence type="ECO:0000256" key="10">
    <source>
        <dbReference type="ARBA" id="ARBA00023204"/>
    </source>
</evidence>
<dbReference type="InterPro" id="IPR027417">
    <property type="entry name" value="P-loop_NTPase"/>
</dbReference>
<evidence type="ECO:0000313" key="15">
    <source>
        <dbReference type="EMBL" id="ACU93740.1"/>
    </source>
</evidence>
<dbReference type="Pfam" id="PF02463">
    <property type="entry name" value="SMC_N"/>
    <property type="match status" value="1"/>
</dbReference>
<dbReference type="GO" id="GO:0006302">
    <property type="term" value="P:double-strand break repair"/>
    <property type="evidence" value="ECO:0007669"/>
    <property type="project" value="TreeGrafter"/>
</dbReference>
<dbReference type="AlphaFoldDB" id="C7MLD4"/>
<dbReference type="GO" id="GO:0000731">
    <property type="term" value="P:DNA synthesis involved in DNA repair"/>
    <property type="evidence" value="ECO:0007669"/>
    <property type="project" value="TreeGrafter"/>
</dbReference>
<dbReference type="NCBIfam" id="TIGR00611">
    <property type="entry name" value="recf"/>
    <property type="match status" value="1"/>
</dbReference>
<keyword evidence="16" id="KW-1185">Reference proteome</keyword>
<dbReference type="RefSeq" id="WP_012802429.1">
    <property type="nucleotide sequence ID" value="NC_013170.1"/>
</dbReference>
<dbReference type="InterPro" id="IPR001238">
    <property type="entry name" value="DNA-binding_RecF"/>
</dbReference>
<evidence type="ECO:0000313" key="16">
    <source>
        <dbReference type="Proteomes" id="UP000000954"/>
    </source>
</evidence>
<evidence type="ECO:0000256" key="6">
    <source>
        <dbReference type="ARBA" id="ARBA00022741"/>
    </source>
</evidence>
<dbReference type="HOGENOM" id="CLU_040267_0_1_11"/>
<dbReference type="PANTHER" id="PTHR32182:SF0">
    <property type="entry name" value="DNA REPLICATION AND REPAIR PROTEIN RECF"/>
    <property type="match status" value="1"/>
</dbReference>
<dbReference type="PANTHER" id="PTHR32182">
    <property type="entry name" value="DNA REPLICATION AND REPAIR PROTEIN RECF"/>
    <property type="match status" value="1"/>
</dbReference>
<dbReference type="STRING" id="469378.Ccur_00030"/>
<reference evidence="15 16" key="1">
    <citation type="journal article" date="2009" name="Stand. Genomic Sci.">
        <title>Complete genome sequence of Cryptobacterium curtum type strain (12-3).</title>
        <authorList>
            <person name="Mavrommatis K."/>
            <person name="Pukall R."/>
            <person name="Rohde C."/>
            <person name="Chen F."/>
            <person name="Sims D."/>
            <person name="Brettin T."/>
            <person name="Kuske C."/>
            <person name="Detter J.C."/>
            <person name="Han C."/>
            <person name="Lapidus A."/>
            <person name="Copeland A."/>
            <person name="Glavina Del Rio T."/>
            <person name="Nolan M."/>
            <person name="Lucas S."/>
            <person name="Tice H."/>
            <person name="Cheng J.F."/>
            <person name="Bruce D."/>
            <person name="Goodwin L."/>
            <person name="Pitluck S."/>
            <person name="Ovchinnikova G."/>
            <person name="Pati A."/>
            <person name="Ivanova N."/>
            <person name="Chen A."/>
            <person name="Palaniappan K."/>
            <person name="Chain P."/>
            <person name="D'haeseleer P."/>
            <person name="Goker M."/>
            <person name="Bristow J."/>
            <person name="Eisen J.A."/>
            <person name="Markowitz V."/>
            <person name="Hugenholtz P."/>
            <person name="Rohde M."/>
            <person name="Klenk H.P."/>
            <person name="Kyrpides N.C."/>
        </authorList>
    </citation>
    <scope>NUCLEOTIDE SEQUENCE [LARGE SCALE GENOMIC DNA]</scope>
    <source>
        <strain evidence="16">ATCC 700683 / DSM 15641 / 12-3</strain>
    </source>
</reference>
<evidence type="ECO:0000256" key="5">
    <source>
        <dbReference type="ARBA" id="ARBA00022705"/>
    </source>
</evidence>
<dbReference type="GO" id="GO:0003697">
    <property type="term" value="F:single-stranded DNA binding"/>
    <property type="evidence" value="ECO:0007669"/>
    <property type="project" value="UniProtKB-UniRule"/>
</dbReference>
<keyword evidence="12 13" id="KW-0742">SOS response</keyword>
<dbReference type="GO" id="GO:0005524">
    <property type="term" value="F:ATP binding"/>
    <property type="evidence" value="ECO:0007669"/>
    <property type="project" value="UniProtKB-UniRule"/>
</dbReference>
<evidence type="ECO:0000256" key="8">
    <source>
        <dbReference type="ARBA" id="ARBA00022840"/>
    </source>
</evidence>
<feature type="domain" description="RecF/RecN/SMC N-terminal" evidence="14">
    <location>
        <begin position="13"/>
        <end position="359"/>
    </location>
</feature>
<keyword evidence="7 12" id="KW-0227">DNA damage</keyword>
<feature type="binding site" evidence="12">
    <location>
        <begin position="40"/>
        <end position="47"/>
    </location>
    <ligand>
        <name>ATP</name>
        <dbReference type="ChEBI" id="CHEBI:30616"/>
    </ligand>
</feature>
<dbReference type="eggNOG" id="COG1195">
    <property type="taxonomic scope" value="Bacteria"/>
</dbReference>
<dbReference type="SUPFAM" id="SSF52540">
    <property type="entry name" value="P-loop containing nucleoside triphosphate hydrolases"/>
    <property type="match status" value="1"/>
</dbReference>
<dbReference type="InterPro" id="IPR018078">
    <property type="entry name" value="DNA-binding_RecF_CS"/>
</dbReference>
<name>C7MLD4_CRYCD</name>
<keyword evidence="4 12" id="KW-0963">Cytoplasm</keyword>
<organism evidence="15 16">
    <name type="scientific">Cryptobacterium curtum (strain ATCC 700683 / DSM 15641 / CCUG 43107 / 12-3)</name>
    <dbReference type="NCBI Taxonomy" id="469378"/>
    <lineage>
        <taxon>Bacteria</taxon>
        <taxon>Bacillati</taxon>
        <taxon>Actinomycetota</taxon>
        <taxon>Coriobacteriia</taxon>
        <taxon>Eggerthellales</taxon>
        <taxon>Eggerthellaceae</taxon>
        <taxon>Cryptobacterium</taxon>
    </lineage>
</organism>
<evidence type="ECO:0000256" key="11">
    <source>
        <dbReference type="ARBA" id="ARBA00025401"/>
    </source>
</evidence>
<dbReference type="GO" id="GO:0005737">
    <property type="term" value="C:cytoplasm"/>
    <property type="evidence" value="ECO:0007669"/>
    <property type="project" value="UniProtKB-SubCell"/>
</dbReference>
<evidence type="ECO:0000259" key="14">
    <source>
        <dbReference type="Pfam" id="PF02463"/>
    </source>
</evidence>
<comment type="function">
    <text evidence="11 12 13">The RecF protein is involved in DNA metabolism; it is required for DNA replication and normal SOS inducibility. RecF binds preferentially to single-stranded, linear DNA. It also seems to bind ATP.</text>
</comment>
<keyword evidence="10 12" id="KW-0234">DNA repair</keyword>
<proteinExistence type="inferred from homology"/>
<dbReference type="HAMAP" id="MF_00365">
    <property type="entry name" value="RecF"/>
    <property type="match status" value="1"/>
</dbReference>
<dbReference type="Proteomes" id="UP000000954">
    <property type="component" value="Chromosome"/>
</dbReference>
<dbReference type="InterPro" id="IPR003395">
    <property type="entry name" value="RecF/RecN/SMC_N"/>
</dbReference>
<evidence type="ECO:0000256" key="4">
    <source>
        <dbReference type="ARBA" id="ARBA00022490"/>
    </source>
</evidence>
<accession>C7MLD4</accession>
<keyword evidence="5 12" id="KW-0235">DNA replication</keyword>
<dbReference type="Gene3D" id="1.20.1050.90">
    <property type="entry name" value="RecF/RecN/SMC, N-terminal domain"/>
    <property type="match status" value="1"/>
</dbReference>
<dbReference type="PROSITE" id="PS00618">
    <property type="entry name" value="RECF_2"/>
    <property type="match status" value="1"/>
</dbReference>
<keyword evidence="8 12" id="KW-0067">ATP-binding</keyword>
<evidence type="ECO:0000256" key="9">
    <source>
        <dbReference type="ARBA" id="ARBA00023125"/>
    </source>
</evidence>
<gene>
    <name evidence="12" type="primary">recF</name>
    <name evidence="15" type="ordered locus">Ccur_00030</name>
</gene>
<evidence type="ECO:0000256" key="2">
    <source>
        <dbReference type="ARBA" id="ARBA00008016"/>
    </source>
</evidence>
<dbReference type="InterPro" id="IPR042174">
    <property type="entry name" value="RecF_2"/>
</dbReference>
<sequence>MPSLEEPDKNLRLTNLVLRNFRNHQEFSLKGLQGITILAGPNATGKTSVVEAIQLISALKSFRASQIGRAIRWGQTAASVIATIESDHRQLDLQLRIEEGKRSYRLNGKARRARDLRGLFPAVTFVPDDLGLAKGPSSARRGALDDLGAQISKNFAMVQSDYTKLVRQKNQALRDEASDTVIDSIDEVLTLVGVQILSHRSVMIKRLLPYFQLYYERIAQANETADIQYIPCWNEENQTQWTFEREECLAIFTSTLQQARLQERLRRKSVVGPHADKVVFLINGHDAAHFASQGQQRSLVLAYKLAEAAVIEETLNQRPILLLDDVMSELDHQRRDQFMSMIEEDIQIFITTTNLEYFTDEIKEKALIQYLGGDNNEA</sequence>